<dbReference type="PANTHER" id="PTHR31743:SF1">
    <property type="entry name" value="SHORT TRANSIENT RECEPTOR POTENTIAL CHANNEL 4-ASSOCIATED PROTEIN"/>
    <property type="match status" value="1"/>
</dbReference>
<evidence type="ECO:0000313" key="1">
    <source>
        <dbReference type="EMBL" id="KUF95301.1"/>
    </source>
</evidence>
<dbReference type="Pfam" id="PF12463">
    <property type="entry name" value="DUF3689"/>
    <property type="match status" value="1"/>
</dbReference>
<dbReference type="AlphaFoldDB" id="A0A0W8DGD8"/>
<dbReference type="InterPro" id="IPR022162">
    <property type="entry name" value="TRPC4AP"/>
</dbReference>
<evidence type="ECO:0000313" key="2">
    <source>
        <dbReference type="Proteomes" id="UP000054636"/>
    </source>
</evidence>
<dbReference type="GO" id="GO:0019902">
    <property type="term" value="F:phosphatase binding"/>
    <property type="evidence" value="ECO:0007669"/>
    <property type="project" value="TreeGrafter"/>
</dbReference>
<dbReference type="PANTHER" id="PTHR31743">
    <property type="entry name" value="TRANSIENT RECEPTOR POTENTIAL CHANNEL 4-ASSOCIATED PROTEIN TCPC4AP"/>
    <property type="match status" value="1"/>
</dbReference>
<accession>A0A0W8DGD8</accession>
<gene>
    <name evidence="1" type="ORF">AM588_10005387</name>
</gene>
<dbReference type="GO" id="GO:0006511">
    <property type="term" value="P:ubiquitin-dependent protein catabolic process"/>
    <property type="evidence" value="ECO:0007669"/>
    <property type="project" value="InterPro"/>
</dbReference>
<comment type="caution">
    <text evidence="1">The sequence shown here is derived from an EMBL/GenBank/DDBJ whole genome shotgun (WGS) entry which is preliminary data.</text>
</comment>
<dbReference type="EMBL" id="LNFP01000234">
    <property type="protein sequence ID" value="KUF95301.1"/>
    <property type="molecule type" value="Genomic_DNA"/>
</dbReference>
<dbReference type="GO" id="GO:0031464">
    <property type="term" value="C:Cul4A-RING E3 ubiquitin ligase complex"/>
    <property type="evidence" value="ECO:0007669"/>
    <property type="project" value="InterPro"/>
</dbReference>
<name>A0A0W8DGD8_PHYNI</name>
<proteinExistence type="predicted"/>
<protein>
    <submittedName>
        <fullName evidence="1">Uncharacterized protein</fullName>
    </submittedName>
</protein>
<dbReference type="Proteomes" id="UP000054636">
    <property type="component" value="Unassembled WGS sequence"/>
</dbReference>
<sequence>MEAKRRRRVFRTLSRMQVTGSTSSPQTPQWKHESLHTVADLPAPFASSLDVADTRDYESHATFHGRRQSFVVLLRELYKLLDGVSQDRRKLRLLLQELVQRLLDPNGVHAEEAGPIPSESVGRYVAAERETFLRLGGDECLLRVLHALRLEDAEKQPKRRDDIRTLWETPVPVTIAPAKSGTDASLRKHALNDTMAILRELCYFSVNLAVQLCDKDGLVVYLFQLMGDVRFFDNASGLVEEILAVRDEAFDLTRVLMQSLSSRQLAFFCRVLALVVFEPEDRRLLETAKVVILNLVDSNVFIRSMLLSSEKFAKQPESGTFGMADDYEMDRMSEFLTVNLVRLLRDLMTIVTMDDINHENICCLNTAIVILVFQHRRKRLPAILEALRDHEDVSGKQGYVCDNFRGLLWFWIQYYTPRGRDRLGLEHSSEVKFEEWRHVVSLLCADDGSETALLSTPARLPPSPYSRLYATHRERRS</sequence>
<organism evidence="1 2">
    <name type="scientific">Phytophthora nicotianae</name>
    <name type="common">Potato buckeye rot agent</name>
    <name type="synonym">Phytophthora parasitica</name>
    <dbReference type="NCBI Taxonomy" id="4792"/>
    <lineage>
        <taxon>Eukaryota</taxon>
        <taxon>Sar</taxon>
        <taxon>Stramenopiles</taxon>
        <taxon>Oomycota</taxon>
        <taxon>Peronosporomycetes</taxon>
        <taxon>Peronosporales</taxon>
        <taxon>Peronosporaceae</taxon>
        <taxon>Phytophthora</taxon>
    </lineage>
</organism>
<reference evidence="1 2" key="1">
    <citation type="submission" date="2015-11" db="EMBL/GenBank/DDBJ databases">
        <title>Genomes and virulence difference between two physiological races of Phytophthora nicotianae.</title>
        <authorList>
            <person name="Liu H."/>
            <person name="Ma X."/>
            <person name="Yu H."/>
            <person name="Fang D."/>
            <person name="Li Y."/>
            <person name="Wang X."/>
            <person name="Wang W."/>
            <person name="Dong Y."/>
            <person name="Xiao B."/>
        </authorList>
    </citation>
    <scope>NUCLEOTIDE SEQUENCE [LARGE SCALE GENOMIC DNA]</scope>
    <source>
        <strain evidence="2">race 1</strain>
    </source>
</reference>